<dbReference type="InterPro" id="IPR036388">
    <property type="entry name" value="WH-like_DNA-bd_sf"/>
</dbReference>
<evidence type="ECO:0000256" key="2">
    <source>
        <dbReference type="SAM" id="MobiDB-lite"/>
    </source>
</evidence>
<reference evidence="4 5" key="1">
    <citation type="submission" date="2019-07" db="EMBL/GenBank/DDBJ databases">
        <title>Lentzea xizangensis sp. nov., isolated from Qinghai-Tibetan Plateau Soils.</title>
        <authorList>
            <person name="Huang J."/>
        </authorList>
    </citation>
    <scope>NUCLEOTIDE SEQUENCE [LARGE SCALE GENOMIC DNA]</scope>
    <source>
        <strain evidence="4 5">FXJ1.1311</strain>
    </source>
</reference>
<keyword evidence="5" id="KW-1185">Reference proteome</keyword>
<dbReference type="PRINTS" id="PR00038">
    <property type="entry name" value="HTHLUXR"/>
</dbReference>
<dbReference type="SUPFAM" id="SSF48452">
    <property type="entry name" value="TPR-like"/>
    <property type="match status" value="1"/>
</dbReference>
<dbReference type="PROSITE" id="PS00622">
    <property type="entry name" value="HTH_LUXR_1"/>
    <property type="match status" value="1"/>
</dbReference>
<dbReference type="SUPFAM" id="SSF52540">
    <property type="entry name" value="P-loop containing nucleoside triphosphate hydrolases"/>
    <property type="match status" value="1"/>
</dbReference>
<dbReference type="EMBL" id="VOBR01000063">
    <property type="protein sequence ID" value="TWP43515.1"/>
    <property type="molecule type" value="Genomic_DNA"/>
</dbReference>
<dbReference type="Pfam" id="PF25872">
    <property type="entry name" value="HTH_77"/>
    <property type="match status" value="1"/>
</dbReference>
<comment type="caution">
    <text evidence="4">The sequence shown here is derived from an EMBL/GenBank/DDBJ whole genome shotgun (WGS) entry which is preliminary data.</text>
</comment>
<dbReference type="Gene3D" id="1.10.10.10">
    <property type="entry name" value="Winged helix-like DNA-binding domain superfamily/Winged helix DNA-binding domain"/>
    <property type="match status" value="1"/>
</dbReference>
<dbReference type="InterPro" id="IPR049945">
    <property type="entry name" value="AAA_22"/>
</dbReference>
<dbReference type="Pfam" id="PF13401">
    <property type="entry name" value="AAA_22"/>
    <property type="match status" value="1"/>
</dbReference>
<dbReference type="InterPro" id="IPR058852">
    <property type="entry name" value="HTH_77"/>
</dbReference>
<feature type="domain" description="HTH luxR-type" evidence="3">
    <location>
        <begin position="748"/>
        <end position="813"/>
    </location>
</feature>
<dbReference type="OrthoDB" id="9812579at2"/>
<dbReference type="Gene3D" id="3.40.50.300">
    <property type="entry name" value="P-loop containing nucleotide triphosphate hydrolases"/>
    <property type="match status" value="1"/>
</dbReference>
<dbReference type="InterPro" id="IPR019734">
    <property type="entry name" value="TPR_rpt"/>
</dbReference>
<name>A0A563EG92_9PSEU</name>
<protein>
    <submittedName>
        <fullName evidence="4">AAA family ATPase</fullName>
    </submittedName>
</protein>
<dbReference type="Proteomes" id="UP000316639">
    <property type="component" value="Unassembled WGS sequence"/>
</dbReference>
<dbReference type="InterPro" id="IPR016032">
    <property type="entry name" value="Sig_transdc_resp-reg_C-effctor"/>
</dbReference>
<dbReference type="SMART" id="SM00028">
    <property type="entry name" value="TPR"/>
    <property type="match status" value="2"/>
</dbReference>
<sequence>MGSAALASPRESPAATREGSTRAVSSALTCVLCSVEIPCTRRSRLKRIYCSNACRQKAYRQRARLTSDERPEPIRVPNAARWQALDSFIGRDEELATLNRYFRQHRLITLFGPAGAGKTRAATEFATSAAQMFPDGVHLIELSKITDPDLVAQAVALTVRAADRLDNTVSDSLPQVLHDKNALLILDNCEHLVDTCSELVDTLLHHCPQIRILTTSRETLRLPGEKVFSIGPLAVEDAMQLFTDRALNAAPALTLHDGNREFVKSICDRLDRLPLAIELGARLVRLFPLDYIVDRLNNRFDLLTSGARSADAKHHSLYAAIDWSYSLLNDNEQVLLRRLSVLPGGFDVELATAVSADLELPVIELISSLESKSLLATAPDASGLPRFRQWESVRAYAHERLIEFGELPDAVEHLVSALTAIAAPLTECFTPSRKLVDRLLAEQDNLQKAVDHLRGRNDGREPLLAGALARCRTSQGVVAKVHELLEASLRVKNAPPPHRVVALNEATWSAAWQGNRKRALELGQQSAEVAKQVNLLLRCQALTGLAYAYQELEDYQNALIRFAECLDLIRLVGDPQSIALCGHNLAWSSILADDLDTGEETLAEILPLYESIPELSKRASLWHTAGALYLRRGDYSNARRYFTTGLTKADPTSVQTPYLIEGSGLVGLRTGRVEHGLRLLGAAERLRRANDAMCDVNWAKYVEAELAAFRSRMPSFDVDHHLDQGRRLSDAHTVVDLAVRQRPPSEAPQITLGSITEREQQVATLVAHGKTNVEIARQLRISERTVESHLDHVRTKLSLRSRAHVAAWVTQQLSAAR</sequence>
<dbReference type="CDD" id="cd06170">
    <property type="entry name" value="LuxR_C_like"/>
    <property type="match status" value="1"/>
</dbReference>
<dbReference type="GO" id="GO:0006355">
    <property type="term" value="P:regulation of DNA-templated transcription"/>
    <property type="evidence" value="ECO:0007669"/>
    <property type="project" value="InterPro"/>
</dbReference>
<evidence type="ECO:0000259" key="3">
    <source>
        <dbReference type="PROSITE" id="PS50043"/>
    </source>
</evidence>
<dbReference type="InterPro" id="IPR027417">
    <property type="entry name" value="P-loop_NTPase"/>
</dbReference>
<dbReference type="PROSITE" id="PS50005">
    <property type="entry name" value="TPR"/>
    <property type="match status" value="1"/>
</dbReference>
<dbReference type="AlphaFoldDB" id="A0A563EG92"/>
<evidence type="ECO:0000313" key="5">
    <source>
        <dbReference type="Proteomes" id="UP000316639"/>
    </source>
</evidence>
<feature type="region of interest" description="Disordered" evidence="2">
    <location>
        <begin position="1"/>
        <end position="20"/>
    </location>
</feature>
<dbReference type="Pfam" id="PF00196">
    <property type="entry name" value="GerE"/>
    <property type="match status" value="1"/>
</dbReference>
<organism evidence="4 5">
    <name type="scientific">Lentzea tibetensis</name>
    <dbReference type="NCBI Taxonomy" id="2591470"/>
    <lineage>
        <taxon>Bacteria</taxon>
        <taxon>Bacillati</taxon>
        <taxon>Actinomycetota</taxon>
        <taxon>Actinomycetes</taxon>
        <taxon>Pseudonocardiales</taxon>
        <taxon>Pseudonocardiaceae</taxon>
        <taxon>Lentzea</taxon>
    </lineage>
</organism>
<accession>A0A563EG92</accession>
<keyword evidence="1" id="KW-0802">TPR repeat</keyword>
<dbReference type="PROSITE" id="PS50043">
    <property type="entry name" value="HTH_LUXR_2"/>
    <property type="match status" value="1"/>
</dbReference>
<dbReference type="Gene3D" id="1.25.40.10">
    <property type="entry name" value="Tetratricopeptide repeat domain"/>
    <property type="match status" value="1"/>
</dbReference>
<evidence type="ECO:0000313" key="4">
    <source>
        <dbReference type="EMBL" id="TWP43515.1"/>
    </source>
</evidence>
<evidence type="ECO:0000256" key="1">
    <source>
        <dbReference type="PROSITE-ProRule" id="PRU00339"/>
    </source>
</evidence>
<dbReference type="SMART" id="SM00421">
    <property type="entry name" value="HTH_LUXR"/>
    <property type="match status" value="1"/>
</dbReference>
<dbReference type="InterPro" id="IPR000792">
    <property type="entry name" value="Tscrpt_reg_LuxR_C"/>
</dbReference>
<feature type="repeat" description="TPR" evidence="1">
    <location>
        <begin position="619"/>
        <end position="652"/>
    </location>
</feature>
<dbReference type="InterPro" id="IPR011990">
    <property type="entry name" value="TPR-like_helical_dom_sf"/>
</dbReference>
<gene>
    <name evidence="4" type="ORF">FKR81_42370</name>
</gene>
<dbReference type="GO" id="GO:0003677">
    <property type="term" value="F:DNA binding"/>
    <property type="evidence" value="ECO:0007669"/>
    <property type="project" value="InterPro"/>
</dbReference>
<dbReference type="PANTHER" id="PTHR47691:SF3">
    <property type="entry name" value="HTH-TYPE TRANSCRIPTIONAL REGULATOR RV0890C-RELATED"/>
    <property type="match status" value="1"/>
</dbReference>
<dbReference type="SUPFAM" id="SSF46894">
    <property type="entry name" value="C-terminal effector domain of the bipartite response regulators"/>
    <property type="match status" value="1"/>
</dbReference>
<proteinExistence type="predicted"/>
<dbReference type="GO" id="GO:0016887">
    <property type="term" value="F:ATP hydrolysis activity"/>
    <property type="evidence" value="ECO:0007669"/>
    <property type="project" value="InterPro"/>
</dbReference>
<dbReference type="PANTHER" id="PTHR47691">
    <property type="entry name" value="REGULATOR-RELATED"/>
    <property type="match status" value="1"/>
</dbReference>